<evidence type="ECO:0000313" key="4">
    <source>
        <dbReference type="Proteomes" id="UP000604117"/>
    </source>
</evidence>
<protein>
    <submittedName>
        <fullName evidence="3">Uncharacterized protein</fullName>
    </submittedName>
</protein>
<feature type="transmembrane region" description="Helical" evidence="2">
    <location>
        <begin position="40"/>
        <end position="58"/>
    </location>
</feature>
<keyword evidence="2" id="KW-0472">Membrane</keyword>
<evidence type="ECO:0000256" key="2">
    <source>
        <dbReference type="SAM" id="Phobius"/>
    </source>
</evidence>
<comment type="caution">
    <text evidence="3">The sequence shown here is derived from an EMBL/GenBank/DDBJ whole genome shotgun (WGS) entry which is preliminary data.</text>
</comment>
<feature type="region of interest" description="Disordered" evidence="1">
    <location>
        <begin position="1"/>
        <end position="22"/>
    </location>
</feature>
<gene>
    <name evidence="3" type="ORF">Asi02nite_57670</name>
</gene>
<dbReference type="EMBL" id="BONE01000056">
    <property type="protein sequence ID" value="GIF76249.1"/>
    <property type="molecule type" value="Genomic_DNA"/>
</dbReference>
<evidence type="ECO:0000256" key="1">
    <source>
        <dbReference type="SAM" id="MobiDB-lite"/>
    </source>
</evidence>
<name>A0ABQ4CY75_9ACTN</name>
<reference evidence="3 4" key="1">
    <citation type="submission" date="2021-01" db="EMBL/GenBank/DDBJ databases">
        <title>Whole genome shotgun sequence of Asanoa siamensis NBRC 107932.</title>
        <authorList>
            <person name="Komaki H."/>
            <person name="Tamura T."/>
        </authorList>
    </citation>
    <scope>NUCLEOTIDE SEQUENCE [LARGE SCALE GENOMIC DNA]</scope>
    <source>
        <strain evidence="3 4">NBRC 107932</strain>
    </source>
</reference>
<keyword evidence="4" id="KW-1185">Reference proteome</keyword>
<keyword evidence="2" id="KW-0812">Transmembrane</keyword>
<dbReference type="RefSeq" id="WP_203717127.1">
    <property type="nucleotide sequence ID" value="NZ_BONE01000056.1"/>
</dbReference>
<proteinExistence type="predicted"/>
<keyword evidence="2" id="KW-1133">Transmembrane helix</keyword>
<evidence type="ECO:0000313" key="3">
    <source>
        <dbReference type="EMBL" id="GIF76249.1"/>
    </source>
</evidence>
<dbReference type="Proteomes" id="UP000604117">
    <property type="component" value="Unassembled WGS sequence"/>
</dbReference>
<accession>A0ABQ4CY75</accession>
<organism evidence="3 4">
    <name type="scientific">Asanoa siamensis</name>
    <dbReference type="NCBI Taxonomy" id="926357"/>
    <lineage>
        <taxon>Bacteria</taxon>
        <taxon>Bacillati</taxon>
        <taxon>Actinomycetota</taxon>
        <taxon>Actinomycetes</taxon>
        <taxon>Micromonosporales</taxon>
        <taxon>Micromonosporaceae</taxon>
        <taxon>Asanoa</taxon>
    </lineage>
</organism>
<sequence>MSDIRQLLETAKGDPPPPADTVDDIIRAGRRRLRRSRTGTFGGAGLGLVAVAATLLVATSGTPADRPTEVPLETATTAVPARPLTATFAGFRVGGFEVTDPLRIAPTYQQALVRRPGGEGAPDVGVLTVYAAGVFRPDRFRAGAPLEMNGRPGWAAMVDRTIVYGTPGTRKTTTKVIPLPALAWQYAEDAWATLESNDDDAKQGLPAVSLRRIVDAFAPGGARPATAPVKAGYVPNGWTVAAVGRNLTTGDSLLAETIWVPADTGFDSLAAPLDLTGAGLPAIAVRISPVDREGPYRHPVNPPCPVGEHFCDVPIDGRFYAEVHDMSGTLSAAELTEMTKGLRFATVARPETWFPVPSN</sequence>